<keyword evidence="3" id="KW-0175">Coiled coil</keyword>
<sequence>MKSIHFAGKRTFMKKEQVRILCVDDDRNVLRALERIFFDDNYDIILANSGEEGLEIIDSSDPFQIIISDYRMPVMNGVEFLKKVYEHYPETVRIVLSGYADAGSIVAAINEGHIYKFIPKPWNDEDLRATIQNSLERYFLLKRNRELLAELAQANEELESRICQRTEQLELRNRAMEFSQSLLGYLPVAVIGVDETGMVAYCNDKGAVIMRRLYNDIFGVCLHECCDIELGRLVEQVRLENQVTLHCTLAGTSYRFWGQSFTYCGNQAVVIVLLEN</sequence>
<dbReference type="InterPro" id="IPR050595">
    <property type="entry name" value="Bact_response_regulator"/>
</dbReference>
<protein>
    <submittedName>
        <fullName evidence="5">Response regulator</fullName>
    </submittedName>
</protein>
<dbReference type="InterPro" id="IPR001789">
    <property type="entry name" value="Sig_transdc_resp-reg_receiver"/>
</dbReference>
<keyword evidence="1 2" id="KW-0597">Phosphoprotein</keyword>
<dbReference type="SMART" id="SM00448">
    <property type="entry name" value="REC"/>
    <property type="match status" value="1"/>
</dbReference>
<keyword evidence="6" id="KW-1185">Reference proteome</keyword>
<feature type="domain" description="Response regulatory" evidence="4">
    <location>
        <begin position="19"/>
        <end position="135"/>
    </location>
</feature>
<organism evidence="5 6">
    <name type="scientific">Pelotalea chapellei</name>
    <dbReference type="NCBI Taxonomy" id="44671"/>
    <lineage>
        <taxon>Bacteria</taxon>
        <taxon>Pseudomonadati</taxon>
        <taxon>Thermodesulfobacteriota</taxon>
        <taxon>Desulfuromonadia</taxon>
        <taxon>Geobacterales</taxon>
        <taxon>Geobacteraceae</taxon>
        <taxon>Pelotalea</taxon>
    </lineage>
</organism>
<evidence type="ECO:0000256" key="1">
    <source>
        <dbReference type="ARBA" id="ARBA00022553"/>
    </source>
</evidence>
<dbReference type="CDD" id="cd17569">
    <property type="entry name" value="REC_HupR-like"/>
    <property type="match status" value="1"/>
</dbReference>
<dbReference type="Pfam" id="PF00072">
    <property type="entry name" value="Response_reg"/>
    <property type="match status" value="1"/>
</dbReference>
<evidence type="ECO:0000313" key="5">
    <source>
        <dbReference type="EMBL" id="MBT1070919.1"/>
    </source>
</evidence>
<comment type="caution">
    <text evidence="5">The sequence shown here is derived from an EMBL/GenBank/DDBJ whole genome shotgun (WGS) entry which is preliminary data.</text>
</comment>
<evidence type="ECO:0000256" key="3">
    <source>
        <dbReference type="SAM" id="Coils"/>
    </source>
</evidence>
<reference evidence="5 6" key="1">
    <citation type="submission" date="2021-05" db="EMBL/GenBank/DDBJ databases">
        <title>The draft genome of Geobacter chapellei DSM 13688.</title>
        <authorList>
            <person name="Xu Z."/>
            <person name="Masuda Y."/>
            <person name="Itoh H."/>
            <person name="Senoo K."/>
        </authorList>
    </citation>
    <scope>NUCLEOTIDE SEQUENCE [LARGE SCALE GENOMIC DNA]</scope>
    <source>
        <strain evidence="5 6">DSM 13688</strain>
    </source>
</reference>
<gene>
    <name evidence="5" type="ORF">KJB30_03915</name>
</gene>
<evidence type="ECO:0000259" key="4">
    <source>
        <dbReference type="PROSITE" id="PS50110"/>
    </source>
</evidence>
<feature type="modified residue" description="4-aspartylphosphate" evidence="2">
    <location>
        <position position="69"/>
    </location>
</feature>
<dbReference type="Gene3D" id="3.40.50.2300">
    <property type="match status" value="1"/>
</dbReference>
<dbReference type="SUPFAM" id="SSF52172">
    <property type="entry name" value="CheY-like"/>
    <property type="match status" value="1"/>
</dbReference>
<name>A0ABS5U5I3_9BACT</name>
<feature type="coiled-coil region" evidence="3">
    <location>
        <begin position="137"/>
        <end position="164"/>
    </location>
</feature>
<dbReference type="EMBL" id="JAHDYS010000003">
    <property type="protein sequence ID" value="MBT1070919.1"/>
    <property type="molecule type" value="Genomic_DNA"/>
</dbReference>
<proteinExistence type="predicted"/>
<dbReference type="PROSITE" id="PS50110">
    <property type="entry name" value="RESPONSE_REGULATORY"/>
    <property type="match status" value="1"/>
</dbReference>
<dbReference type="InterPro" id="IPR011006">
    <property type="entry name" value="CheY-like_superfamily"/>
</dbReference>
<evidence type="ECO:0000313" key="6">
    <source>
        <dbReference type="Proteomes" id="UP000784128"/>
    </source>
</evidence>
<dbReference type="PANTHER" id="PTHR44591">
    <property type="entry name" value="STRESS RESPONSE REGULATOR PROTEIN 1"/>
    <property type="match status" value="1"/>
</dbReference>
<dbReference type="Proteomes" id="UP000784128">
    <property type="component" value="Unassembled WGS sequence"/>
</dbReference>
<accession>A0ABS5U5I3</accession>
<dbReference type="PANTHER" id="PTHR44591:SF19">
    <property type="entry name" value="TWO-COMPONENT RESPONSE REGULATOR-RELATED"/>
    <property type="match status" value="1"/>
</dbReference>
<evidence type="ECO:0000256" key="2">
    <source>
        <dbReference type="PROSITE-ProRule" id="PRU00169"/>
    </source>
</evidence>